<dbReference type="InterPro" id="IPR007919">
    <property type="entry name" value="UPF0220"/>
</dbReference>
<evidence type="ECO:0000256" key="4">
    <source>
        <dbReference type="ARBA" id="ARBA00022989"/>
    </source>
</evidence>
<comment type="similarity">
    <text evidence="2">Belongs to the UPF0220 family.</text>
</comment>
<evidence type="ECO:0000256" key="6">
    <source>
        <dbReference type="SAM" id="Phobius"/>
    </source>
</evidence>
<keyword evidence="4 6" id="KW-1133">Transmembrane helix</keyword>
<evidence type="ECO:0000313" key="7">
    <source>
        <dbReference type="Proteomes" id="UP000887569"/>
    </source>
</evidence>
<accession>A0A915ABK0</accession>
<reference evidence="8" key="1">
    <citation type="submission" date="2022-11" db="UniProtKB">
        <authorList>
            <consortium name="WormBaseParasite"/>
        </authorList>
    </citation>
    <scope>IDENTIFICATION</scope>
</reference>
<feature type="transmembrane region" description="Helical" evidence="6">
    <location>
        <begin position="85"/>
        <end position="104"/>
    </location>
</feature>
<feature type="transmembrane region" description="Helical" evidence="6">
    <location>
        <begin position="52"/>
        <end position="70"/>
    </location>
</feature>
<evidence type="ECO:0000256" key="1">
    <source>
        <dbReference type="ARBA" id="ARBA00004141"/>
    </source>
</evidence>
<dbReference type="WBParaSite" id="PgR004_g156_t01">
    <property type="protein sequence ID" value="PgR004_g156_t01"/>
    <property type="gene ID" value="PgR004_g156"/>
</dbReference>
<dbReference type="Proteomes" id="UP000887569">
    <property type="component" value="Unplaced"/>
</dbReference>
<proteinExistence type="inferred from homology"/>
<evidence type="ECO:0000256" key="5">
    <source>
        <dbReference type="ARBA" id="ARBA00023136"/>
    </source>
</evidence>
<protein>
    <submittedName>
        <fullName evidence="8">Transmembrane protein 50B</fullName>
    </submittedName>
</protein>
<keyword evidence="5 6" id="KW-0472">Membrane</keyword>
<sequence length="188" mass="20853">EQPSAVVLKSASSILWLMSVGVEGERLPFNMSGCLDQIHCNCGFEWEGKRNAVASCVASFMFFTGWWLMIDTATIYTPIGQWNNVYIIVTVAGTIAMFMVNAVSNSQVRGESMQEGVLGTKGSRLWLMCGFVLSFASLVAAIWIMFADYVLVLGDHPTWPGVALFLHNFLIFLASLVYKFGRTEELWG</sequence>
<dbReference type="PANTHER" id="PTHR13180">
    <property type="entry name" value="SMALL MEMBRANE PROTEIN-RELATED"/>
    <property type="match status" value="1"/>
</dbReference>
<comment type="subcellular location">
    <subcellularLocation>
        <location evidence="1">Membrane</location>
        <topology evidence="1">Multi-pass membrane protein</topology>
    </subcellularLocation>
</comment>
<feature type="transmembrane region" description="Helical" evidence="6">
    <location>
        <begin position="158"/>
        <end position="178"/>
    </location>
</feature>
<evidence type="ECO:0000256" key="3">
    <source>
        <dbReference type="ARBA" id="ARBA00022692"/>
    </source>
</evidence>
<dbReference type="GO" id="GO:0016020">
    <property type="term" value="C:membrane"/>
    <property type="evidence" value="ECO:0007669"/>
    <property type="project" value="UniProtKB-SubCell"/>
</dbReference>
<dbReference type="Pfam" id="PF05255">
    <property type="entry name" value="UPF0220"/>
    <property type="match status" value="1"/>
</dbReference>
<feature type="transmembrane region" description="Helical" evidence="6">
    <location>
        <begin position="125"/>
        <end position="146"/>
    </location>
</feature>
<evidence type="ECO:0000256" key="2">
    <source>
        <dbReference type="ARBA" id="ARBA00005335"/>
    </source>
</evidence>
<organism evidence="7 8">
    <name type="scientific">Parascaris univalens</name>
    <name type="common">Nematode worm</name>
    <dbReference type="NCBI Taxonomy" id="6257"/>
    <lineage>
        <taxon>Eukaryota</taxon>
        <taxon>Metazoa</taxon>
        <taxon>Ecdysozoa</taxon>
        <taxon>Nematoda</taxon>
        <taxon>Chromadorea</taxon>
        <taxon>Rhabditida</taxon>
        <taxon>Spirurina</taxon>
        <taxon>Ascaridomorpha</taxon>
        <taxon>Ascaridoidea</taxon>
        <taxon>Ascarididae</taxon>
        <taxon>Parascaris</taxon>
    </lineage>
</organism>
<keyword evidence="7" id="KW-1185">Reference proteome</keyword>
<evidence type="ECO:0000313" key="8">
    <source>
        <dbReference type="WBParaSite" id="PgR004_g156_t01"/>
    </source>
</evidence>
<dbReference type="AlphaFoldDB" id="A0A915ABK0"/>
<name>A0A915ABK0_PARUN</name>
<keyword evidence="3 6" id="KW-0812">Transmembrane</keyword>